<dbReference type="AlphaFoldDB" id="H1LFK5"/>
<gene>
    <name evidence="1" type="ORF">HMPREF9104_01381</name>
</gene>
<evidence type="ECO:0000313" key="1">
    <source>
        <dbReference type="EMBL" id="EHO51720.1"/>
    </source>
</evidence>
<dbReference type="EMBL" id="AGRJ01000131">
    <property type="protein sequence ID" value="EHO51720.1"/>
    <property type="molecule type" value="Genomic_DNA"/>
</dbReference>
<organism evidence="1 2">
    <name type="scientific">Lentilactobacillus kisonensis F0435</name>
    <dbReference type="NCBI Taxonomy" id="797516"/>
    <lineage>
        <taxon>Bacteria</taxon>
        <taxon>Bacillati</taxon>
        <taxon>Bacillota</taxon>
        <taxon>Bacilli</taxon>
        <taxon>Lactobacillales</taxon>
        <taxon>Lactobacillaceae</taxon>
        <taxon>Lentilactobacillus</taxon>
    </lineage>
</organism>
<dbReference type="Proteomes" id="UP000005025">
    <property type="component" value="Unassembled WGS sequence"/>
</dbReference>
<reference evidence="1 2" key="1">
    <citation type="submission" date="2011-09" db="EMBL/GenBank/DDBJ databases">
        <authorList>
            <person name="Weinstock G."/>
            <person name="Sodergren E."/>
            <person name="Clifton S."/>
            <person name="Fulton L."/>
            <person name="Fulton B."/>
            <person name="Courtney L."/>
            <person name="Fronick C."/>
            <person name="Harrison M."/>
            <person name="Strong C."/>
            <person name="Farmer C."/>
            <person name="Delahaunty K."/>
            <person name="Markovic C."/>
            <person name="Hall O."/>
            <person name="Minx P."/>
            <person name="Tomlinson C."/>
            <person name="Mitreva M."/>
            <person name="Hou S."/>
            <person name="Chen J."/>
            <person name="Wollam A."/>
            <person name="Pepin K.H."/>
            <person name="Johnson M."/>
            <person name="Bhonagiri V."/>
            <person name="Zhang X."/>
            <person name="Suruliraj S."/>
            <person name="Warren W."/>
            <person name="Chinwalla A."/>
            <person name="Mardis E.R."/>
            <person name="Wilson R.K."/>
        </authorList>
    </citation>
    <scope>NUCLEOTIDE SEQUENCE [LARGE SCALE GENOMIC DNA]</scope>
    <source>
        <strain evidence="1 2">F0435</strain>
    </source>
</reference>
<dbReference type="HOGENOM" id="CLU_3217860_0_0_9"/>
<evidence type="ECO:0000313" key="2">
    <source>
        <dbReference type="Proteomes" id="UP000005025"/>
    </source>
</evidence>
<accession>H1LFK5</accession>
<protein>
    <submittedName>
        <fullName evidence="1">Uncharacterized protein</fullName>
    </submittedName>
</protein>
<proteinExistence type="predicted"/>
<dbReference type="STRING" id="797516.HMPREF9104_01381"/>
<name>H1LFK5_9LACO</name>
<sequence>MPVIVEGFGVHIDMTSLQHRYTMAIFKCELKSPALNPNDTKPIT</sequence>
<comment type="caution">
    <text evidence="1">The sequence shown here is derived from an EMBL/GenBank/DDBJ whole genome shotgun (WGS) entry which is preliminary data.</text>
</comment>
<dbReference type="PATRIC" id="fig|797516.3.peg.1234"/>